<dbReference type="STRING" id="1642646.ING2E5A_1074"/>
<keyword evidence="1 10" id="KW-0813">Transport</keyword>
<evidence type="ECO:0000256" key="3">
    <source>
        <dbReference type="ARBA" id="ARBA00022630"/>
    </source>
</evidence>
<gene>
    <name evidence="10 11" type="primary">rnfD</name>
    <name evidence="11" type="ORF">ING2E5A_1074</name>
</gene>
<sequence>MNNKLIVSPSPHVHSGDSIEKNMYGVLIALMPAFLVALYLFRIDALKITALSILFCVVSEYLIARFIMKREPSVLDGSAIITGVLLAFNVPSNLPVWILALGALFSIGVVKMSFGGLGNNIFNPAIAGRIFLLISFPAQMTTWPTPAVGVATDATTSATVLSNLRFQPEALPALKEMFLGFEGGSIGEMSALALLLGLAYLLWKKIITWHIPVSILLSVAIFTGILYAFDPVPMNNPLIHLFSGGLMLGAVFMATDYVTSPMTRSGMLIYGTGIGLITVCIRLWGAYPEGVSFAILLMNAFTPLINNYTTPKRFGEVVKNG</sequence>
<feature type="transmembrane region" description="Helical" evidence="10">
    <location>
        <begin position="235"/>
        <end position="255"/>
    </location>
</feature>
<keyword evidence="2 10" id="KW-0597">Phosphoprotein</keyword>
<dbReference type="EMBL" id="LT608328">
    <property type="protein sequence ID" value="SCM56854.1"/>
    <property type="molecule type" value="Genomic_DNA"/>
</dbReference>
<dbReference type="EC" id="7.-.-.-" evidence="10"/>
<feature type="transmembrane region" description="Helical" evidence="10">
    <location>
        <begin position="267"/>
        <end position="285"/>
    </location>
</feature>
<dbReference type="PANTHER" id="PTHR30578:SF0">
    <property type="entry name" value="ION-TRANSLOCATING OXIDOREDUCTASE COMPLEX SUBUNIT D"/>
    <property type="match status" value="1"/>
</dbReference>
<keyword evidence="6 10" id="KW-1278">Translocase</keyword>
<evidence type="ECO:0000256" key="4">
    <source>
        <dbReference type="ARBA" id="ARBA00022643"/>
    </source>
</evidence>
<feature type="transmembrane region" description="Helical" evidence="10">
    <location>
        <begin position="210"/>
        <end position="229"/>
    </location>
</feature>
<feature type="transmembrane region" description="Helical" evidence="10">
    <location>
        <begin position="94"/>
        <end position="114"/>
    </location>
</feature>
<organism evidence="11 12">
    <name type="scientific">Petrimonas mucosa</name>
    <dbReference type="NCBI Taxonomy" id="1642646"/>
    <lineage>
        <taxon>Bacteria</taxon>
        <taxon>Pseudomonadati</taxon>
        <taxon>Bacteroidota</taxon>
        <taxon>Bacteroidia</taxon>
        <taxon>Bacteroidales</taxon>
        <taxon>Dysgonomonadaceae</taxon>
        <taxon>Petrimonas</taxon>
    </lineage>
</organism>
<evidence type="ECO:0000313" key="12">
    <source>
        <dbReference type="Proteomes" id="UP000178485"/>
    </source>
</evidence>
<evidence type="ECO:0000313" key="11">
    <source>
        <dbReference type="EMBL" id="SCM56854.1"/>
    </source>
</evidence>
<comment type="subunit">
    <text evidence="10">The complex is composed of six subunits: RnfA, RnfB, RnfC, RnfD, RnfE and RnfG.</text>
</comment>
<keyword evidence="9 10" id="KW-0472">Membrane</keyword>
<evidence type="ECO:0000256" key="2">
    <source>
        <dbReference type="ARBA" id="ARBA00022553"/>
    </source>
</evidence>
<proteinExistence type="inferred from homology"/>
<dbReference type="HAMAP" id="MF_00462">
    <property type="entry name" value="RsxD_RnfD"/>
    <property type="match status" value="1"/>
</dbReference>
<comment type="cofactor">
    <cofactor evidence="10">
        <name>FMN</name>
        <dbReference type="ChEBI" id="CHEBI:58210"/>
    </cofactor>
</comment>
<keyword evidence="3 10" id="KW-0285">Flavoprotein</keyword>
<dbReference type="Proteomes" id="UP000178485">
    <property type="component" value="Chromosome i"/>
</dbReference>
<feature type="transmembrane region" description="Helical" evidence="10">
    <location>
        <begin position="23"/>
        <end position="41"/>
    </location>
</feature>
<comment type="subcellular location">
    <subcellularLocation>
        <location evidence="10">Cell membrane</location>
        <topology evidence="10">Multi-pass membrane protein</topology>
    </subcellularLocation>
</comment>
<keyword evidence="7 10" id="KW-0249">Electron transport</keyword>
<evidence type="ECO:0000256" key="9">
    <source>
        <dbReference type="ARBA" id="ARBA00023136"/>
    </source>
</evidence>
<reference evidence="11 12" key="1">
    <citation type="submission" date="2016-08" db="EMBL/GenBank/DDBJ databases">
        <authorList>
            <person name="Seilhamer J.J."/>
        </authorList>
    </citation>
    <scope>NUCLEOTIDE SEQUENCE [LARGE SCALE GENOMIC DNA]</scope>
    <source>
        <strain evidence="11">ING2-E5A</strain>
    </source>
</reference>
<evidence type="ECO:0000256" key="1">
    <source>
        <dbReference type="ARBA" id="ARBA00022448"/>
    </source>
</evidence>
<feature type="transmembrane region" description="Helical" evidence="10">
    <location>
        <begin position="48"/>
        <end position="68"/>
    </location>
</feature>
<feature type="transmembrane region" description="Helical" evidence="10">
    <location>
        <begin position="291"/>
        <end position="309"/>
    </location>
</feature>
<comment type="function">
    <text evidence="10">Part of a membrane-bound complex that couples electron transfer with translocation of ions across the membrane.</text>
</comment>
<dbReference type="GO" id="GO:0005886">
    <property type="term" value="C:plasma membrane"/>
    <property type="evidence" value="ECO:0007669"/>
    <property type="project" value="UniProtKB-SubCell"/>
</dbReference>
<dbReference type="GO" id="GO:0022900">
    <property type="term" value="P:electron transport chain"/>
    <property type="evidence" value="ECO:0007669"/>
    <property type="project" value="UniProtKB-UniRule"/>
</dbReference>
<accession>A0A1G4G5T3</accession>
<keyword evidence="4 10" id="KW-0288">FMN</keyword>
<dbReference type="NCBIfam" id="TIGR01946">
    <property type="entry name" value="rnfD"/>
    <property type="match status" value="1"/>
</dbReference>
<feature type="modified residue" description="FMN phosphoryl threonine" evidence="10">
    <location>
        <position position="159"/>
    </location>
</feature>
<keyword evidence="5 10" id="KW-0812">Transmembrane</keyword>
<keyword evidence="8 10" id="KW-1133">Transmembrane helix</keyword>
<keyword evidence="10" id="KW-1003">Cell membrane</keyword>
<evidence type="ECO:0000256" key="10">
    <source>
        <dbReference type="HAMAP-Rule" id="MF_00462"/>
    </source>
</evidence>
<dbReference type="Pfam" id="PF03116">
    <property type="entry name" value="NQR2_RnfD_RnfE"/>
    <property type="match status" value="1"/>
</dbReference>
<protein>
    <recommendedName>
        <fullName evidence="10">Ion-translocating oxidoreductase complex subunit D</fullName>
        <ecNumber evidence="10">7.-.-.-</ecNumber>
    </recommendedName>
    <alternativeName>
        <fullName evidence="10">Rnf electron transport complex subunit D</fullName>
    </alternativeName>
</protein>
<evidence type="ECO:0000256" key="7">
    <source>
        <dbReference type="ARBA" id="ARBA00022982"/>
    </source>
</evidence>
<evidence type="ECO:0000256" key="6">
    <source>
        <dbReference type="ARBA" id="ARBA00022967"/>
    </source>
</evidence>
<comment type="similarity">
    <text evidence="10">Belongs to the NqrB/RnfD family.</text>
</comment>
<dbReference type="AlphaFoldDB" id="A0A1G4G5T3"/>
<evidence type="ECO:0000256" key="5">
    <source>
        <dbReference type="ARBA" id="ARBA00022692"/>
    </source>
</evidence>
<evidence type="ECO:0000256" key="8">
    <source>
        <dbReference type="ARBA" id="ARBA00022989"/>
    </source>
</evidence>
<name>A0A1G4G5T3_9BACT</name>
<dbReference type="InterPro" id="IPR011303">
    <property type="entry name" value="RnfD_bac"/>
</dbReference>
<dbReference type="RefSeq" id="WP_071136482.1">
    <property type="nucleotide sequence ID" value="NZ_DUQN01000126.1"/>
</dbReference>
<dbReference type="KEGG" id="pmuc:ING2E5A_1074"/>
<dbReference type="PANTHER" id="PTHR30578">
    <property type="entry name" value="ELECTRON TRANSPORT COMPLEX PROTEIN RNFD"/>
    <property type="match status" value="1"/>
</dbReference>
<feature type="transmembrane region" description="Helical" evidence="10">
    <location>
        <begin position="184"/>
        <end position="203"/>
    </location>
</feature>
<keyword evidence="12" id="KW-1185">Reference proteome</keyword>
<dbReference type="GO" id="GO:0055085">
    <property type="term" value="P:transmembrane transport"/>
    <property type="evidence" value="ECO:0007669"/>
    <property type="project" value="InterPro"/>
</dbReference>
<dbReference type="InterPro" id="IPR004338">
    <property type="entry name" value="NqrB/RnfD"/>
</dbReference>